<keyword evidence="1" id="KW-1133">Transmembrane helix</keyword>
<dbReference type="Proteomes" id="UP000295097">
    <property type="component" value="Unassembled WGS sequence"/>
</dbReference>
<feature type="transmembrane region" description="Helical" evidence="1">
    <location>
        <begin position="222"/>
        <end position="246"/>
    </location>
</feature>
<gene>
    <name evidence="2" type="ORF">EDC90_100855</name>
</gene>
<dbReference type="AlphaFoldDB" id="A0A4R3NVM0"/>
<evidence type="ECO:0000256" key="1">
    <source>
        <dbReference type="SAM" id="Phobius"/>
    </source>
</evidence>
<sequence length="287" mass="31774">MKQQVQGEGAAHGDEKGPLGFITFRSYHHQGHHIIWRARDHRKGLRPRDRLIAADETPIWQSYGYNWVMGLIFATGSFLFMLGSVMALMPEHIMKISALTANITFFAGSIPFTTAGFLQNFQAANAKVFSLEDASSGARIRPALLGWQPGSLGWLSAITQFVGTIAFNFNTFDAIKAPAGWVAQDVVIWLPGMIGSVLFLVSAYFAVMETCHAHFAFKPKEIAWWIVMVNFVGCIFFMVASTLAYVPHGQEADWIVPLSNANLWAGAFCFFVAAVLSMREARLAMSE</sequence>
<name>A0A4R3NVM0_9HYPH</name>
<feature type="transmembrane region" description="Helical" evidence="1">
    <location>
        <begin position="261"/>
        <end position="278"/>
    </location>
</feature>
<feature type="transmembrane region" description="Helical" evidence="1">
    <location>
        <begin position="67"/>
        <end position="89"/>
    </location>
</feature>
<keyword evidence="1" id="KW-0472">Membrane</keyword>
<comment type="caution">
    <text evidence="2">The sequence shown here is derived from an EMBL/GenBank/DDBJ whole genome shotgun (WGS) entry which is preliminary data.</text>
</comment>
<reference evidence="2 3" key="1">
    <citation type="submission" date="2019-03" db="EMBL/GenBank/DDBJ databases">
        <title>Freshwater and sediment microbial communities from various areas in North America, analyzing microbe dynamics in response to fracking.</title>
        <authorList>
            <person name="Lamendella R."/>
        </authorList>
    </citation>
    <scope>NUCLEOTIDE SEQUENCE [LARGE SCALE GENOMIC DNA]</scope>
    <source>
        <strain evidence="2 3">175.2</strain>
    </source>
</reference>
<organism evidence="2 3">
    <name type="scientific">Martelella mediterranea</name>
    <dbReference type="NCBI Taxonomy" id="293089"/>
    <lineage>
        <taxon>Bacteria</taxon>
        <taxon>Pseudomonadati</taxon>
        <taxon>Pseudomonadota</taxon>
        <taxon>Alphaproteobacteria</taxon>
        <taxon>Hyphomicrobiales</taxon>
        <taxon>Aurantimonadaceae</taxon>
        <taxon>Martelella</taxon>
    </lineage>
</organism>
<evidence type="ECO:0000313" key="2">
    <source>
        <dbReference type="EMBL" id="TCT40915.1"/>
    </source>
</evidence>
<dbReference type="RefSeq" id="WP_132310123.1">
    <property type="nucleotide sequence ID" value="NZ_SMAR01000008.1"/>
</dbReference>
<keyword evidence="1" id="KW-0812">Transmembrane</keyword>
<accession>A0A4R3NVM0</accession>
<evidence type="ECO:0008006" key="4">
    <source>
        <dbReference type="Google" id="ProtNLM"/>
    </source>
</evidence>
<evidence type="ECO:0000313" key="3">
    <source>
        <dbReference type="Proteomes" id="UP000295097"/>
    </source>
</evidence>
<keyword evidence="3" id="KW-1185">Reference proteome</keyword>
<dbReference type="OrthoDB" id="244933at2"/>
<proteinExistence type="predicted"/>
<dbReference type="EMBL" id="SMAR01000008">
    <property type="protein sequence ID" value="TCT40915.1"/>
    <property type="molecule type" value="Genomic_DNA"/>
</dbReference>
<protein>
    <recommendedName>
        <fullName evidence="4">YrhK-like protein</fullName>
    </recommendedName>
</protein>
<feature type="transmembrane region" description="Helical" evidence="1">
    <location>
        <begin position="96"/>
        <end position="118"/>
    </location>
</feature>
<feature type="transmembrane region" description="Helical" evidence="1">
    <location>
        <begin position="186"/>
        <end position="207"/>
    </location>
</feature>